<feature type="domain" description="YchJ-like middle NTF2-like" evidence="1">
    <location>
        <begin position="16"/>
        <end position="110"/>
    </location>
</feature>
<dbReference type="InterPro" id="IPR048469">
    <property type="entry name" value="YchJ-like_M"/>
</dbReference>
<dbReference type="InterPro" id="IPR032710">
    <property type="entry name" value="NTF2-like_dom_sf"/>
</dbReference>
<organism evidence="2">
    <name type="scientific">Gordonia sp. MP11Mi</name>
    <dbReference type="NCBI Taxonomy" id="3022769"/>
    <lineage>
        <taxon>Bacteria</taxon>
        <taxon>Bacillati</taxon>
        <taxon>Actinomycetota</taxon>
        <taxon>Actinomycetes</taxon>
        <taxon>Mycobacteriales</taxon>
        <taxon>Gordoniaceae</taxon>
        <taxon>Gordonia</taxon>
    </lineage>
</organism>
<protein>
    <recommendedName>
        <fullName evidence="1">YchJ-like middle NTF2-like domain-containing protein</fullName>
    </recommendedName>
</protein>
<gene>
    <name evidence="2" type="ORF">MP11Mi_06240</name>
</gene>
<dbReference type="EMBL" id="CP128986">
    <property type="protein sequence ID" value="WOC11551.1"/>
    <property type="molecule type" value="Genomic_DNA"/>
</dbReference>
<sequence>MACCGRYLAGEAVPPTAEALMRSRFTAFAVGDEAYLLATWHPDTRPSSCPIDPRTRWLHLTIADVVDGSPLHPRGIVEFVAVYRDEGGRGEVRERSDFARVGGRWFYLSGVHR</sequence>
<dbReference type="Gene3D" id="3.10.450.50">
    <property type="match status" value="1"/>
</dbReference>
<dbReference type="AlphaFoldDB" id="A0AA97CUZ1"/>
<name>A0AA97CUZ1_9ACTN</name>
<accession>A0AA97CUZ1</accession>
<evidence type="ECO:0000259" key="1">
    <source>
        <dbReference type="Pfam" id="PF17775"/>
    </source>
</evidence>
<evidence type="ECO:0000313" key="2">
    <source>
        <dbReference type="EMBL" id="WOC11551.1"/>
    </source>
</evidence>
<proteinExistence type="predicted"/>
<dbReference type="SUPFAM" id="SSF54427">
    <property type="entry name" value="NTF2-like"/>
    <property type="match status" value="1"/>
</dbReference>
<dbReference type="Pfam" id="PF17775">
    <property type="entry name" value="YchJ_M-like"/>
    <property type="match status" value="1"/>
</dbReference>
<reference evidence="2" key="1">
    <citation type="submission" date="2023-06" db="EMBL/GenBank/DDBJ databases">
        <title>Gordonia sp. nov. and Pseudochrobactrum sp. nov., two species isolated from the burying beetle Nicrophorus vespilloides.</title>
        <authorList>
            <person name="Poehlein A."/>
            <person name="Guzman J."/>
            <person name="Daniel R."/>
            <person name="Vilcinskas A."/>
        </authorList>
    </citation>
    <scope>NUCLEOTIDE SEQUENCE</scope>
    <source>
        <strain evidence="2">MP11Mi</strain>
    </source>
</reference>